<dbReference type="AlphaFoldDB" id="A0A143PK95"/>
<comment type="similarity">
    <text evidence="1">Belongs to the DinB family.</text>
</comment>
<feature type="binding site" evidence="3">
    <location>
        <position position="143"/>
    </location>
    <ligand>
        <name>a divalent metal cation</name>
        <dbReference type="ChEBI" id="CHEBI:60240"/>
    </ligand>
</feature>
<organism evidence="4 5">
    <name type="scientific">Luteitalea pratensis</name>
    <dbReference type="NCBI Taxonomy" id="1855912"/>
    <lineage>
        <taxon>Bacteria</taxon>
        <taxon>Pseudomonadati</taxon>
        <taxon>Acidobacteriota</taxon>
        <taxon>Vicinamibacteria</taxon>
        <taxon>Vicinamibacterales</taxon>
        <taxon>Vicinamibacteraceae</taxon>
        <taxon>Luteitalea</taxon>
    </lineage>
</organism>
<reference evidence="4 5" key="1">
    <citation type="journal article" date="2016" name="Genome Announc.">
        <title>First Complete Genome Sequence of a Subdivision 6 Acidobacterium Strain.</title>
        <authorList>
            <person name="Huang S."/>
            <person name="Vieira S."/>
            <person name="Bunk B."/>
            <person name="Riedel T."/>
            <person name="Sproer C."/>
            <person name="Overmann J."/>
        </authorList>
    </citation>
    <scope>NUCLEOTIDE SEQUENCE [LARGE SCALE GENOMIC DNA]</scope>
    <source>
        <strain evidence="5">DSM 100886 HEG_-6_39</strain>
    </source>
</reference>
<evidence type="ECO:0000313" key="5">
    <source>
        <dbReference type="Proteomes" id="UP000076079"/>
    </source>
</evidence>
<accession>A0A143PK95</accession>
<feature type="binding site" evidence="3">
    <location>
        <position position="147"/>
    </location>
    <ligand>
        <name>a divalent metal cation</name>
        <dbReference type="ChEBI" id="CHEBI:60240"/>
    </ligand>
</feature>
<evidence type="ECO:0000256" key="2">
    <source>
        <dbReference type="ARBA" id="ARBA00022723"/>
    </source>
</evidence>
<reference evidence="5" key="2">
    <citation type="submission" date="2016-04" db="EMBL/GenBank/DDBJ databases">
        <title>First Complete Genome Sequence of a Subdivision 6 Acidobacterium.</title>
        <authorList>
            <person name="Huang S."/>
            <person name="Vieira S."/>
            <person name="Bunk B."/>
            <person name="Riedel T."/>
            <person name="Sproeer C."/>
            <person name="Overmann J."/>
        </authorList>
    </citation>
    <scope>NUCLEOTIDE SEQUENCE [LARGE SCALE GENOMIC DNA]</scope>
    <source>
        <strain evidence="5">DSM 100886 HEG_-6_39</strain>
    </source>
</reference>
<gene>
    <name evidence="4" type="ORF">LuPra_01874</name>
</gene>
<sequence length="177" mass="20111">MLDAKSWHDRAMTPQDLHALVDYNYWATHRLLAAVDALTPEQFVRDLASSFRSVRDTLTHVHDAEWIWLSRLHGVSPTSRLPLDRFEDCAALRAGWAETQGGLRTYVDGLDDAGVQRVVEYRLLNGSSSADRAWHLVQHVVNHGTYHRGQVTTMLRQLGAAPPLPLDLVAYYRERRG</sequence>
<proteinExistence type="inferred from homology"/>
<dbReference type="PANTHER" id="PTHR37302:SF3">
    <property type="entry name" value="DAMAGE-INDUCIBLE PROTEIN DINB"/>
    <property type="match status" value="1"/>
</dbReference>
<feature type="binding site" evidence="3">
    <location>
        <position position="60"/>
    </location>
    <ligand>
        <name>a divalent metal cation</name>
        <dbReference type="ChEBI" id="CHEBI:60240"/>
    </ligand>
</feature>
<evidence type="ECO:0000313" key="4">
    <source>
        <dbReference type="EMBL" id="AMY08670.1"/>
    </source>
</evidence>
<evidence type="ECO:0000256" key="3">
    <source>
        <dbReference type="PIRSR" id="PIRSR607837-1"/>
    </source>
</evidence>
<dbReference type="KEGG" id="abac:LuPra_01874"/>
<dbReference type="PANTHER" id="PTHR37302">
    <property type="entry name" value="SLR1116 PROTEIN"/>
    <property type="match status" value="1"/>
</dbReference>
<dbReference type="SUPFAM" id="SSF109854">
    <property type="entry name" value="DinB/YfiT-like putative metalloenzymes"/>
    <property type="match status" value="1"/>
</dbReference>
<dbReference type="Pfam" id="PF05163">
    <property type="entry name" value="DinB"/>
    <property type="match status" value="1"/>
</dbReference>
<dbReference type="EMBL" id="CP015136">
    <property type="protein sequence ID" value="AMY08670.1"/>
    <property type="molecule type" value="Genomic_DNA"/>
</dbReference>
<dbReference type="Gene3D" id="1.20.120.450">
    <property type="entry name" value="dinb family like domain"/>
    <property type="match status" value="1"/>
</dbReference>
<keyword evidence="5" id="KW-1185">Reference proteome</keyword>
<dbReference type="GO" id="GO:0046872">
    <property type="term" value="F:metal ion binding"/>
    <property type="evidence" value="ECO:0007669"/>
    <property type="project" value="UniProtKB-KW"/>
</dbReference>
<dbReference type="STRING" id="1855912.LuPra_01874"/>
<evidence type="ECO:0000256" key="1">
    <source>
        <dbReference type="ARBA" id="ARBA00008635"/>
    </source>
</evidence>
<dbReference type="InterPro" id="IPR007837">
    <property type="entry name" value="DinB"/>
</dbReference>
<protein>
    <submittedName>
        <fullName evidence="4">DinB family protein</fullName>
    </submittedName>
</protein>
<dbReference type="InterPro" id="IPR034660">
    <property type="entry name" value="DinB/YfiT-like"/>
</dbReference>
<dbReference type="Proteomes" id="UP000076079">
    <property type="component" value="Chromosome"/>
</dbReference>
<keyword evidence="2 3" id="KW-0479">Metal-binding</keyword>
<name>A0A143PK95_LUTPR</name>